<evidence type="ECO:0000256" key="5">
    <source>
        <dbReference type="ARBA" id="ARBA00023136"/>
    </source>
</evidence>
<reference evidence="9" key="1">
    <citation type="submission" date="2015-06" db="EMBL/GenBank/DDBJ databases">
        <title>Salimicrobium jeotgali MJ3, isolated from Myulchi jeot, a traditional Korean fermented seafood.</title>
        <authorList>
            <person name="Kim K.H."/>
            <person name="Jeon C.O."/>
            <person name="Jin H.M."/>
        </authorList>
    </citation>
    <scope>NUCLEOTIDE SEQUENCE [LARGE SCALE GENOMIC DNA]</scope>
    <source>
        <strain evidence="9">MJ3</strain>
    </source>
</reference>
<dbReference type="InterPro" id="IPR015867">
    <property type="entry name" value="N-reg_PII/ATP_PRibTrfase_C"/>
</dbReference>
<keyword evidence="2" id="KW-1003">Cell membrane</keyword>
<dbReference type="KEGG" id="sje:AAV35_008775"/>
<evidence type="ECO:0000256" key="1">
    <source>
        <dbReference type="ARBA" id="ARBA00004651"/>
    </source>
</evidence>
<evidence type="ECO:0000256" key="2">
    <source>
        <dbReference type="ARBA" id="ARBA00022475"/>
    </source>
</evidence>
<dbReference type="PIRSF" id="PIRSF006483">
    <property type="entry name" value="Membrane_protein_YitT"/>
    <property type="match status" value="1"/>
</dbReference>
<evidence type="ECO:0000256" key="4">
    <source>
        <dbReference type="ARBA" id="ARBA00022989"/>
    </source>
</evidence>
<evidence type="ECO:0000259" key="7">
    <source>
        <dbReference type="Pfam" id="PF10035"/>
    </source>
</evidence>
<dbReference type="EMBL" id="CP011361">
    <property type="protein sequence ID" value="AKG04887.1"/>
    <property type="molecule type" value="Genomic_DNA"/>
</dbReference>
<name>A0AAC8T6D8_9BACI</name>
<dbReference type="Gene3D" id="3.30.70.120">
    <property type="match status" value="1"/>
</dbReference>
<evidence type="ECO:0000256" key="6">
    <source>
        <dbReference type="SAM" id="Phobius"/>
    </source>
</evidence>
<dbReference type="Pfam" id="PF02588">
    <property type="entry name" value="YitT_membrane"/>
    <property type="match status" value="1"/>
</dbReference>
<dbReference type="InterPro" id="IPR051461">
    <property type="entry name" value="UPF0750_membrane"/>
</dbReference>
<dbReference type="Pfam" id="PF10035">
    <property type="entry name" value="DUF2179"/>
    <property type="match status" value="1"/>
</dbReference>
<feature type="transmembrane region" description="Helical" evidence="6">
    <location>
        <begin position="14"/>
        <end position="33"/>
    </location>
</feature>
<comment type="subcellular location">
    <subcellularLocation>
        <location evidence="1">Cell membrane</location>
        <topology evidence="1">Multi-pass membrane protein</topology>
    </subcellularLocation>
</comment>
<dbReference type="PANTHER" id="PTHR33545">
    <property type="entry name" value="UPF0750 MEMBRANE PROTEIN YITT-RELATED"/>
    <property type="match status" value="1"/>
</dbReference>
<organism evidence="8 9">
    <name type="scientific">Salimicrobium jeotgali</name>
    <dbReference type="NCBI Taxonomy" id="1230341"/>
    <lineage>
        <taxon>Bacteria</taxon>
        <taxon>Bacillati</taxon>
        <taxon>Bacillota</taxon>
        <taxon>Bacilli</taxon>
        <taxon>Bacillales</taxon>
        <taxon>Bacillaceae</taxon>
        <taxon>Salimicrobium</taxon>
    </lineage>
</organism>
<keyword evidence="3 6" id="KW-0812">Transmembrane</keyword>
<feature type="domain" description="DUF2179" evidence="7">
    <location>
        <begin position="222"/>
        <end position="275"/>
    </location>
</feature>
<dbReference type="PANTHER" id="PTHR33545:SF4">
    <property type="entry name" value="UPF0750 MEMBRANE PROTEIN YXKD"/>
    <property type="match status" value="1"/>
</dbReference>
<dbReference type="CDD" id="cd16380">
    <property type="entry name" value="YitT_C"/>
    <property type="match status" value="1"/>
</dbReference>
<protein>
    <recommendedName>
        <fullName evidence="7">DUF2179 domain-containing protein</fullName>
    </recommendedName>
</protein>
<feature type="transmembrane region" description="Helical" evidence="6">
    <location>
        <begin position="147"/>
        <end position="169"/>
    </location>
</feature>
<evidence type="ECO:0000313" key="8">
    <source>
        <dbReference type="EMBL" id="AKG04887.1"/>
    </source>
</evidence>
<dbReference type="InterPro" id="IPR019264">
    <property type="entry name" value="DUF2179"/>
</dbReference>
<accession>A0AAC8T6D8</accession>
<proteinExistence type="predicted"/>
<dbReference type="GO" id="GO:0005886">
    <property type="term" value="C:plasma membrane"/>
    <property type="evidence" value="ECO:0007669"/>
    <property type="project" value="UniProtKB-SubCell"/>
</dbReference>
<dbReference type="Proteomes" id="UP000092654">
    <property type="component" value="Chromosome"/>
</dbReference>
<evidence type="ECO:0000313" key="9">
    <source>
        <dbReference type="Proteomes" id="UP000092654"/>
    </source>
</evidence>
<evidence type="ECO:0000256" key="3">
    <source>
        <dbReference type="ARBA" id="ARBA00022692"/>
    </source>
</evidence>
<dbReference type="AlphaFoldDB" id="A0AAC8T6D8"/>
<dbReference type="RefSeq" id="WP_040609340.1">
    <property type="nucleotide sequence ID" value="NZ_AMPQ01000008.1"/>
</dbReference>
<keyword evidence="4 6" id="KW-1133">Transmembrane helix</keyword>
<dbReference type="InterPro" id="IPR003740">
    <property type="entry name" value="YitT"/>
</dbReference>
<sequence length="284" mass="31282">MEEVFAVERNIRDLLILIAGSFILSIGINYFVIPNQLSEGGVFGITIVTYYLFEWSPGIVNFVLNTTLVVIGYRYFTKRTIIYTIIAIILNSVFLIITEGWGEAMDDRLLAALFAGLAVGLGIGMIFRAGGTTGGTTILANMMNKLLGTSVGSAMLGLDILVIAGSAFVIGRERAMYTLISVYIGAKIIDMLIEGAEERSAVMIISEKNIELLNAILVQMSRGVTVMEAEGGYTRENRDILYLVINKREIVQLRKLVEDIDADAYVTVHRVQEVFRSGYKGRKA</sequence>
<gene>
    <name evidence="8" type="ORF">AAV35_008775</name>
</gene>
<feature type="transmembrane region" description="Helical" evidence="6">
    <location>
        <begin position="80"/>
        <end position="97"/>
    </location>
</feature>
<keyword evidence="5 6" id="KW-0472">Membrane</keyword>
<feature type="transmembrane region" description="Helical" evidence="6">
    <location>
        <begin position="109"/>
        <end position="127"/>
    </location>
</feature>